<dbReference type="PANTHER" id="PTHR35174">
    <property type="entry name" value="BLL7171 PROTEIN-RELATED"/>
    <property type="match status" value="1"/>
</dbReference>
<name>F5Y3M0_RAMTT</name>
<sequence length="131" mass="14405">MNPTDAKNEYLVISRGQWDAGASKQDVQRAIDEFYDWFERNQKLGRMKLGSRLANEGKLVSKSSVTDGPFAETKEVIGGFWFIVAGSLDEAAALAAQNPCMAFGLSYEVRPLEGERAVATSVTNETPAAWR</sequence>
<reference evidence="4" key="1">
    <citation type="submission" date="2006-01" db="EMBL/GenBank/DDBJ databases">
        <title>Genome of the cyst-dividing bacterium Ramlibacter tataouinensis.</title>
        <authorList>
            <person name="Barakat M."/>
            <person name="Ortet P."/>
            <person name="De Luca G."/>
            <person name="Jourlin-Castelli C."/>
            <person name="Ansaldi M."/>
            <person name="Py B."/>
            <person name="Fichant G."/>
            <person name="Coutinho P."/>
            <person name="Voulhoux R."/>
            <person name="Bastien O."/>
            <person name="Roy S."/>
            <person name="Marechal E."/>
            <person name="Henrissat B."/>
            <person name="Quentin Y."/>
            <person name="Noirot P."/>
            <person name="Filloux A."/>
            <person name="Mejean V."/>
            <person name="DuBow M."/>
            <person name="Barras F."/>
            <person name="Heulin T."/>
        </authorList>
    </citation>
    <scope>NUCLEOTIDE SEQUENCE [LARGE SCALE GENOMIC DNA]</scope>
    <source>
        <strain evidence="4">ATCC BAA-407 / DSM 14655 / LMG 21543 / TTB310</strain>
    </source>
</reference>
<accession>F5Y3M0</accession>
<dbReference type="EMBL" id="CP000245">
    <property type="protein sequence ID" value="AEG92494.1"/>
    <property type="molecule type" value="Genomic_DNA"/>
</dbReference>
<dbReference type="Pfam" id="PF03795">
    <property type="entry name" value="YCII"/>
    <property type="match status" value="1"/>
</dbReference>
<dbReference type="OrthoDB" id="9807535at2"/>
<evidence type="ECO:0000259" key="2">
    <source>
        <dbReference type="Pfam" id="PF03795"/>
    </source>
</evidence>
<protein>
    <recommendedName>
        <fullName evidence="2">YCII-related domain-containing protein</fullName>
    </recommendedName>
</protein>
<comment type="similarity">
    <text evidence="1">Belongs to the YciI family.</text>
</comment>
<dbReference type="RefSeq" id="WP_013900727.1">
    <property type="nucleotide sequence ID" value="NC_015677.1"/>
</dbReference>
<evidence type="ECO:0000313" key="4">
    <source>
        <dbReference type="Proteomes" id="UP000008385"/>
    </source>
</evidence>
<evidence type="ECO:0000313" key="3">
    <source>
        <dbReference type="EMBL" id="AEG92494.1"/>
    </source>
</evidence>
<dbReference type="Gene3D" id="3.30.70.1060">
    <property type="entry name" value="Dimeric alpha+beta barrel"/>
    <property type="match status" value="1"/>
</dbReference>
<feature type="domain" description="YCII-related" evidence="2">
    <location>
        <begin position="25"/>
        <end position="111"/>
    </location>
</feature>
<dbReference type="KEGG" id="rta:Rta_14070"/>
<dbReference type="InterPro" id="IPR011008">
    <property type="entry name" value="Dimeric_a/b-barrel"/>
</dbReference>
<dbReference type="Proteomes" id="UP000008385">
    <property type="component" value="Chromosome"/>
</dbReference>
<dbReference type="PATRIC" id="fig|365046.3.peg.1435"/>
<organism evidence="3 4">
    <name type="scientific">Ramlibacter tataouinensis (strain ATCC BAA-407 / DSM 14655 / LMG 21543 / TTB310)</name>
    <dbReference type="NCBI Taxonomy" id="365046"/>
    <lineage>
        <taxon>Bacteria</taxon>
        <taxon>Pseudomonadati</taxon>
        <taxon>Pseudomonadota</taxon>
        <taxon>Betaproteobacteria</taxon>
        <taxon>Burkholderiales</taxon>
        <taxon>Comamonadaceae</taxon>
        <taxon>Ramlibacter</taxon>
    </lineage>
</organism>
<dbReference type="STRING" id="365046.Rta_14070"/>
<dbReference type="InterPro" id="IPR005545">
    <property type="entry name" value="YCII"/>
</dbReference>
<gene>
    <name evidence="3" type="ordered locus">Rta_14070</name>
</gene>
<dbReference type="SUPFAM" id="SSF54909">
    <property type="entry name" value="Dimeric alpha+beta barrel"/>
    <property type="match status" value="1"/>
</dbReference>
<keyword evidence="4" id="KW-1185">Reference proteome</keyword>
<proteinExistence type="inferred from homology"/>
<dbReference type="HOGENOM" id="CLU_130902_4_1_4"/>
<evidence type="ECO:0000256" key="1">
    <source>
        <dbReference type="ARBA" id="ARBA00007689"/>
    </source>
</evidence>
<dbReference type="eggNOG" id="COG3795">
    <property type="taxonomic scope" value="Bacteria"/>
</dbReference>
<dbReference type="AlphaFoldDB" id="F5Y3M0"/>
<reference evidence="3 4" key="2">
    <citation type="journal article" date="2011" name="PLoS ONE">
        <title>The Cyst-Dividing Bacterium Ramlibacter tataouinensis TTB310 Genome Reveals a Well-Stocked Toolbox for Adaptation to a Desert Environment.</title>
        <authorList>
            <person name="De Luca G."/>
            <person name="Barakat M."/>
            <person name="Ortet P."/>
            <person name="Fochesato S."/>
            <person name="Jourlin-Castelli C."/>
            <person name="Ansaldi M."/>
            <person name="Py B."/>
            <person name="Fichant G."/>
            <person name="Coutinho P.M."/>
            <person name="Voulhoux R."/>
            <person name="Bastien O."/>
            <person name="Marechal E."/>
            <person name="Henrissat B."/>
            <person name="Quentin Y."/>
            <person name="Noirot P."/>
            <person name="Filloux A."/>
            <person name="Mejean V."/>
            <person name="Dubow M.S."/>
            <person name="Barras F."/>
            <person name="Barbe V."/>
            <person name="Weissenbach J."/>
            <person name="Mihalcescu I."/>
            <person name="Vermeglio A."/>
            <person name="Achouak W."/>
            <person name="Heulin T."/>
        </authorList>
    </citation>
    <scope>NUCLEOTIDE SEQUENCE [LARGE SCALE GENOMIC DNA]</scope>
    <source>
        <strain evidence="4">ATCC BAA-407 / DSM 14655 / LMG 21543 / TTB310</strain>
    </source>
</reference>